<evidence type="ECO:0000256" key="1">
    <source>
        <dbReference type="SAM" id="Phobius"/>
    </source>
</evidence>
<proteinExistence type="predicted"/>
<dbReference type="AlphaFoldDB" id="A0A367RY39"/>
<keyword evidence="1" id="KW-1133">Transmembrane helix</keyword>
<organism evidence="2 3">
    <name type="scientific">Nostoc punctiforme NIES-2108</name>
    <dbReference type="NCBI Taxonomy" id="1356359"/>
    <lineage>
        <taxon>Bacteria</taxon>
        <taxon>Bacillati</taxon>
        <taxon>Cyanobacteriota</taxon>
        <taxon>Cyanophyceae</taxon>
        <taxon>Nostocales</taxon>
        <taxon>Nostocaceae</taxon>
        <taxon>Nostoc</taxon>
    </lineage>
</organism>
<keyword evidence="1" id="KW-0472">Membrane</keyword>
<dbReference type="Proteomes" id="UP000252085">
    <property type="component" value="Unassembled WGS sequence"/>
</dbReference>
<protein>
    <submittedName>
        <fullName evidence="2">Uncharacterized protein</fullName>
    </submittedName>
</protein>
<dbReference type="EMBL" id="LXQE01000029">
    <property type="protein sequence ID" value="RCJ41517.1"/>
    <property type="molecule type" value="Genomic_DNA"/>
</dbReference>
<comment type="caution">
    <text evidence="2">The sequence shown here is derived from an EMBL/GenBank/DDBJ whole genome shotgun (WGS) entry which is preliminary data.</text>
</comment>
<feature type="transmembrane region" description="Helical" evidence="1">
    <location>
        <begin position="79"/>
        <end position="100"/>
    </location>
</feature>
<keyword evidence="1" id="KW-0812">Transmembrane</keyword>
<name>A0A367RY39_NOSPU</name>
<gene>
    <name evidence="2" type="ORF">A6769_00985</name>
</gene>
<evidence type="ECO:0000313" key="3">
    <source>
        <dbReference type="Proteomes" id="UP000252085"/>
    </source>
</evidence>
<reference evidence="2 3" key="1">
    <citation type="submission" date="2016-04" db="EMBL/GenBank/DDBJ databases">
        <authorList>
            <person name="Evans L.H."/>
            <person name="Alamgir A."/>
            <person name="Owens N."/>
            <person name="Weber N.D."/>
            <person name="Virtaneva K."/>
            <person name="Barbian K."/>
            <person name="Babar A."/>
            <person name="Rosenke K."/>
        </authorList>
    </citation>
    <scope>NUCLEOTIDE SEQUENCE [LARGE SCALE GENOMIC DNA]</scope>
    <source>
        <strain evidence="2">NIES-2108</strain>
    </source>
</reference>
<evidence type="ECO:0000313" key="2">
    <source>
        <dbReference type="EMBL" id="RCJ41517.1"/>
    </source>
</evidence>
<sequence>MTFLHKITKKFSRNNSQNVSGINPSVISQQPIGLKQPAKPSQPKTLAELEQEIAAQGQVSSISHQKRPSKANRGVGTKLIWIAILIGIPAGVVWLANLPYPIIRRTVVQNAPFLLLPSYMSMEQHYRQALASIEQAEYLIEKPTSAADLALGEQQLQQTKTHLDNLPVGLVNDWPEYKYWWYDWRFSVYGLNAARRQVGQLEAKVFQEKNAQTLLTDNSQALLNAKQQYQIATTVTDKKSAIADWRSALDKLEEIPGQTLAGRTAQNQLDAYKRDFKEVVGLAAGNERVSALITAAQQFSWQAAKAGQNPPHTVTEWEQIENLWSEAINRLKQISSEDLVGYAEAQKLLATYESNLGQVKVRRQAEADSVQAFFMAQREIESLMASIPTDPKNLDRNRIISQLHGIINQLEKVEKGTTVYLKAQELLLSANNKFKQLQ</sequence>
<accession>A0A367RY39</accession>